<dbReference type="Pfam" id="PF00534">
    <property type="entry name" value="Glycos_transf_1"/>
    <property type="match status" value="1"/>
</dbReference>
<protein>
    <submittedName>
        <fullName evidence="3">Glycosyltransferase family 4 protein</fullName>
    </submittedName>
</protein>
<dbReference type="Pfam" id="PF13439">
    <property type="entry name" value="Glyco_transf_4"/>
    <property type="match status" value="1"/>
</dbReference>
<evidence type="ECO:0000259" key="1">
    <source>
        <dbReference type="Pfam" id="PF00534"/>
    </source>
</evidence>
<dbReference type="Gene3D" id="3.40.50.2000">
    <property type="entry name" value="Glycogen Phosphorylase B"/>
    <property type="match status" value="2"/>
</dbReference>
<reference evidence="3 4" key="1">
    <citation type="journal article" date="2024" name="Int. J. Syst. Evol. Microbiol.">
        <title>Paenibacillus hexagrammi sp. nov., a novel bacterium isolated from the gut content of Hexagrammos agrammus.</title>
        <authorList>
            <person name="Jung H.K."/>
            <person name="Kim D.G."/>
            <person name="Zin H."/>
            <person name="Park J."/>
            <person name="Jung H."/>
            <person name="Kim Y.O."/>
            <person name="Kong H.J."/>
            <person name="Kim J.W."/>
            <person name="Kim Y.S."/>
        </authorList>
    </citation>
    <scope>NUCLEOTIDE SEQUENCE [LARGE SCALE GENOMIC DNA]</scope>
    <source>
        <strain evidence="3 4">YPD9-1</strain>
    </source>
</reference>
<evidence type="ECO:0000259" key="2">
    <source>
        <dbReference type="Pfam" id="PF13439"/>
    </source>
</evidence>
<organism evidence="3 4">
    <name type="scientific">Paenibacillus hexagrammi</name>
    <dbReference type="NCBI Taxonomy" id="2908839"/>
    <lineage>
        <taxon>Bacteria</taxon>
        <taxon>Bacillati</taxon>
        <taxon>Bacillota</taxon>
        <taxon>Bacilli</taxon>
        <taxon>Bacillales</taxon>
        <taxon>Paenibacillaceae</taxon>
        <taxon>Paenibacillus</taxon>
    </lineage>
</organism>
<evidence type="ECO:0000313" key="3">
    <source>
        <dbReference type="EMBL" id="UJF32113.1"/>
    </source>
</evidence>
<feature type="domain" description="Glycosyltransferase subfamily 4-like N-terminal" evidence="2">
    <location>
        <begin position="26"/>
        <end position="174"/>
    </location>
</feature>
<sequence length="392" mass="44154">MPSPPKSVAIVTPGVFPVPSGTSSSVEQVVSHTAKPLARKMNVYVLGCLAKSFPASEEVDGVKYIRVRYEKPYAYLERISKRIGQLRPSIVQVENRPRYVKYLRRKHPRLKISLVLHSTSFVSKPHISKQELSACLRAANVIIVNSDFLKQNLQRAVPGAAHKIVTQHLGVDPGRFLSKWSREGEENRARLLRELGYENPKIILFVGRLIPKKGVHHLLEAMMQIVQAEPNSILLIVGSAYYGTDRLTAYVRKLHEMGSTMPQYVRFIPYVAHEDIPDYYQMADVVVVPSAPNEAFGLVNVEAMASGVPVVATRSGGIQEVVAHGTTGYLVDLPRIAEELPSYLLRILGDRELQRAMGEQGIQRVRQLFTWERCAENRLELYRSLDRRKGNR</sequence>
<name>A0ABY3SFB2_9BACL</name>
<keyword evidence="4" id="KW-1185">Reference proteome</keyword>
<dbReference type="EMBL" id="CP090978">
    <property type="protein sequence ID" value="UJF32113.1"/>
    <property type="molecule type" value="Genomic_DNA"/>
</dbReference>
<dbReference type="InterPro" id="IPR001296">
    <property type="entry name" value="Glyco_trans_1"/>
</dbReference>
<dbReference type="CDD" id="cd03801">
    <property type="entry name" value="GT4_PimA-like"/>
    <property type="match status" value="1"/>
</dbReference>
<evidence type="ECO:0000313" key="4">
    <source>
        <dbReference type="Proteomes" id="UP001649230"/>
    </source>
</evidence>
<feature type="domain" description="Glycosyl transferase family 1" evidence="1">
    <location>
        <begin position="197"/>
        <end position="363"/>
    </location>
</feature>
<gene>
    <name evidence="3" type="ORF">L0M14_20595</name>
</gene>
<dbReference type="RefSeq" id="WP_235118458.1">
    <property type="nucleotide sequence ID" value="NZ_CP090978.1"/>
</dbReference>
<dbReference type="PANTHER" id="PTHR45947">
    <property type="entry name" value="SULFOQUINOVOSYL TRANSFERASE SQD2"/>
    <property type="match status" value="1"/>
</dbReference>
<proteinExistence type="predicted"/>
<dbReference type="PANTHER" id="PTHR45947:SF3">
    <property type="entry name" value="SULFOQUINOVOSYL TRANSFERASE SQD2"/>
    <property type="match status" value="1"/>
</dbReference>
<accession>A0ABY3SFB2</accession>
<dbReference type="SUPFAM" id="SSF53756">
    <property type="entry name" value="UDP-Glycosyltransferase/glycogen phosphorylase"/>
    <property type="match status" value="1"/>
</dbReference>
<dbReference type="Proteomes" id="UP001649230">
    <property type="component" value="Chromosome"/>
</dbReference>
<dbReference type="InterPro" id="IPR028098">
    <property type="entry name" value="Glyco_trans_4-like_N"/>
</dbReference>
<dbReference type="InterPro" id="IPR050194">
    <property type="entry name" value="Glycosyltransferase_grp1"/>
</dbReference>